<keyword evidence="1 4" id="KW-0560">Oxidoreductase</keyword>
<feature type="domain" description="GFO/IDH/MocA-like oxidoreductase" evidence="3">
    <location>
        <begin position="139"/>
        <end position="266"/>
    </location>
</feature>
<dbReference type="PANTHER" id="PTHR43818:SF11">
    <property type="entry name" value="BCDNA.GH03377"/>
    <property type="match status" value="1"/>
</dbReference>
<dbReference type="Proteomes" id="UP000315724">
    <property type="component" value="Chromosome"/>
</dbReference>
<feature type="domain" description="Gfo/Idh/MocA-like oxidoreductase N-terminal" evidence="2">
    <location>
        <begin position="5"/>
        <end position="119"/>
    </location>
</feature>
<evidence type="ECO:0000313" key="5">
    <source>
        <dbReference type="Proteomes" id="UP000315724"/>
    </source>
</evidence>
<dbReference type="SUPFAM" id="SSF51735">
    <property type="entry name" value="NAD(P)-binding Rossmann-fold domains"/>
    <property type="match status" value="1"/>
</dbReference>
<evidence type="ECO:0000313" key="4">
    <source>
        <dbReference type="EMBL" id="QDT35219.1"/>
    </source>
</evidence>
<dbReference type="RefSeq" id="WP_145204427.1">
    <property type="nucleotide sequence ID" value="NZ_CP036267.1"/>
</dbReference>
<evidence type="ECO:0000259" key="2">
    <source>
        <dbReference type="Pfam" id="PF01408"/>
    </source>
</evidence>
<evidence type="ECO:0000256" key="1">
    <source>
        <dbReference type="ARBA" id="ARBA00023002"/>
    </source>
</evidence>
<gene>
    <name evidence="4" type="primary">afr_6</name>
    <name evidence="4" type="ORF">Mal48_44950</name>
</gene>
<dbReference type="AlphaFoldDB" id="A0A517QUA1"/>
<dbReference type="Gene3D" id="3.40.50.720">
    <property type="entry name" value="NAD(P)-binding Rossmann-like Domain"/>
    <property type="match status" value="1"/>
</dbReference>
<dbReference type="Pfam" id="PF22725">
    <property type="entry name" value="GFO_IDH_MocA_C3"/>
    <property type="match status" value="1"/>
</dbReference>
<dbReference type="EC" id="1.1.1.292" evidence="4"/>
<dbReference type="InterPro" id="IPR055170">
    <property type="entry name" value="GFO_IDH_MocA-like_dom"/>
</dbReference>
<proteinExistence type="predicted"/>
<evidence type="ECO:0000259" key="3">
    <source>
        <dbReference type="Pfam" id="PF22725"/>
    </source>
</evidence>
<protein>
    <submittedName>
        <fullName evidence="4">1,5-anhydro-D-fructose reductase</fullName>
        <ecNumber evidence="4">1.1.1.292</ecNumber>
    </submittedName>
</protein>
<dbReference type="EMBL" id="CP036267">
    <property type="protein sequence ID" value="QDT35219.1"/>
    <property type="molecule type" value="Genomic_DNA"/>
</dbReference>
<dbReference type="InterPro" id="IPR000683">
    <property type="entry name" value="Gfo/Idh/MocA-like_OxRdtase_N"/>
</dbReference>
<dbReference type="InterPro" id="IPR036291">
    <property type="entry name" value="NAD(P)-bd_dom_sf"/>
</dbReference>
<dbReference type="GO" id="GO:0000166">
    <property type="term" value="F:nucleotide binding"/>
    <property type="evidence" value="ECO:0007669"/>
    <property type="project" value="InterPro"/>
</dbReference>
<reference evidence="4 5" key="1">
    <citation type="submission" date="2019-02" db="EMBL/GenBank/DDBJ databases">
        <title>Deep-cultivation of Planctomycetes and their phenomic and genomic characterization uncovers novel biology.</title>
        <authorList>
            <person name="Wiegand S."/>
            <person name="Jogler M."/>
            <person name="Boedeker C."/>
            <person name="Pinto D."/>
            <person name="Vollmers J."/>
            <person name="Rivas-Marin E."/>
            <person name="Kohn T."/>
            <person name="Peeters S.H."/>
            <person name="Heuer A."/>
            <person name="Rast P."/>
            <person name="Oberbeckmann S."/>
            <person name="Bunk B."/>
            <person name="Jeske O."/>
            <person name="Meyerdierks A."/>
            <person name="Storesund J.E."/>
            <person name="Kallscheuer N."/>
            <person name="Luecker S."/>
            <person name="Lage O.M."/>
            <person name="Pohl T."/>
            <person name="Merkel B.J."/>
            <person name="Hornburger P."/>
            <person name="Mueller R.-W."/>
            <person name="Bruemmer F."/>
            <person name="Labrenz M."/>
            <person name="Spormann A.M."/>
            <person name="Op den Camp H."/>
            <person name="Overmann J."/>
            <person name="Amann R."/>
            <person name="Jetten M.S.M."/>
            <person name="Mascher T."/>
            <person name="Medema M.H."/>
            <person name="Devos D.P."/>
            <person name="Kaster A.-K."/>
            <person name="Ovreas L."/>
            <person name="Rohde M."/>
            <person name="Galperin M.Y."/>
            <person name="Jogler C."/>
        </authorList>
    </citation>
    <scope>NUCLEOTIDE SEQUENCE [LARGE SCALE GENOMIC DNA]</scope>
    <source>
        <strain evidence="4 5">Mal48</strain>
    </source>
</reference>
<dbReference type="PANTHER" id="PTHR43818">
    <property type="entry name" value="BCDNA.GH03377"/>
    <property type="match status" value="1"/>
</dbReference>
<sequence length="350" mass="38310">MSESIRIGLIGAGENTRVRHIPGLQAIDGVEISAVANSTVESSQRVADEFGIPQTFETWQELVASPEIDAVVIGTWPNLHCEVTCAALEAGKHVLTEARMARNLDEAKQMLEASKAHPELVAQIVPSPFGLECGPAITSLLKTHFLGDLREVIVLGANDQFWDYSKPLHPRQDAELSGKNTLALGILHESLMRWAPEPVQVFAQAELFEPTRPLPEENCFVEVGVPDSLQVVAELKGGVRCMYHLSGVTLFGPGLQIHLYGSRGTIKVEFVDGQEKVSCGRADDKELQLMEIPEEEKGSWNVEQDFVDAIRGNKKVSLTDFKTGVKYMEFVEAVSRSAEANAPVTLPLES</sequence>
<dbReference type="SUPFAM" id="SSF55347">
    <property type="entry name" value="Glyceraldehyde-3-phosphate dehydrogenase-like, C-terminal domain"/>
    <property type="match status" value="1"/>
</dbReference>
<organism evidence="4 5">
    <name type="scientific">Thalassoglobus polymorphus</name>
    <dbReference type="NCBI Taxonomy" id="2527994"/>
    <lineage>
        <taxon>Bacteria</taxon>
        <taxon>Pseudomonadati</taxon>
        <taxon>Planctomycetota</taxon>
        <taxon>Planctomycetia</taxon>
        <taxon>Planctomycetales</taxon>
        <taxon>Planctomycetaceae</taxon>
        <taxon>Thalassoglobus</taxon>
    </lineage>
</organism>
<keyword evidence="5" id="KW-1185">Reference proteome</keyword>
<dbReference type="GO" id="GO:0033712">
    <property type="term" value="F:1,5-anhydro-D-fructose reductase (1,5-anhydro-D-mannitol-forming) activity"/>
    <property type="evidence" value="ECO:0007669"/>
    <property type="project" value="UniProtKB-EC"/>
</dbReference>
<dbReference type="KEGG" id="tpol:Mal48_44950"/>
<name>A0A517QUA1_9PLAN</name>
<dbReference type="Gene3D" id="3.30.360.10">
    <property type="entry name" value="Dihydrodipicolinate Reductase, domain 2"/>
    <property type="match status" value="1"/>
</dbReference>
<accession>A0A517QUA1</accession>
<dbReference type="Pfam" id="PF01408">
    <property type="entry name" value="GFO_IDH_MocA"/>
    <property type="match status" value="1"/>
</dbReference>
<dbReference type="OrthoDB" id="179913at2"/>
<dbReference type="InterPro" id="IPR050463">
    <property type="entry name" value="Gfo/Idh/MocA_oxidrdct_glycsds"/>
</dbReference>